<reference evidence="1 2" key="1">
    <citation type="submission" date="2024-02" db="EMBL/GenBank/DDBJ databases">
        <title>Deinococcus aluminii NBRC 112889.</title>
        <authorList>
            <person name="Ichikawa N."/>
            <person name="Katano-Makiyama Y."/>
            <person name="Hidaka K."/>
        </authorList>
    </citation>
    <scope>NUCLEOTIDE SEQUENCE [LARGE SCALE GENOMIC DNA]</scope>
    <source>
        <strain evidence="1 2">NBRC 112889</strain>
    </source>
</reference>
<dbReference type="EMBL" id="BAABRV010000004">
    <property type="protein sequence ID" value="GAA5533435.1"/>
    <property type="molecule type" value="Genomic_DNA"/>
</dbReference>
<accession>A0ABP9XDI9</accession>
<comment type="caution">
    <text evidence="1">The sequence shown here is derived from an EMBL/GenBank/DDBJ whole genome shotgun (WGS) entry which is preliminary data.</text>
</comment>
<proteinExistence type="predicted"/>
<keyword evidence="2" id="KW-1185">Reference proteome</keyword>
<evidence type="ECO:0008006" key="3">
    <source>
        <dbReference type="Google" id="ProtNLM"/>
    </source>
</evidence>
<sequence>MCRKHIGVTERLVMLLVHKKRTKNRKAGQAKFQRRMKNLALWTAFVTALAALVTALAELIHTLVKLLP</sequence>
<evidence type="ECO:0000313" key="1">
    <source>
        <dbReference type="EMBL" id="GAA5533435.1"/>
    </source>
</evidence>
<gene>
    <name evidence="1" type="ORF">Dalu01_01838</name>
</gene>
<protein>
    <recommendedName>
        <fullName evidence="3">DUF4044 domain-containing protein</fullName>
    </recommendedName>
</protein>
<name>A0ABP9XDI9_9DEIO</name>
<organism evidence="1 2">
    <name type="scientific">Deinococcus aluminii</name>
    <dbReference type="NCBI Taxonomy" id="1656885"/>
    <lineage>
        <taxon>Bacteria</taxon>
        <taxon>Thermotogati</taxon>
        <taxon>Deinococcota</taxon>
        <taxon>Deinococci</taxon>
        <taxon>Deinococcales</taxon>
        <taxon>Deinococcaceae</taxon>
        <taxon>Deinococcus</taxon>
    </lineage>
</organism>
<evidence type="ECO:0000313" key="2">
    <source>
        <dbReference type="Proteomes" id="UP001404956"/>
    </source>
</evidence>
<dbReference type="RefSeq" id="WP_345453684.1">
    <property type="nucleotide sequence ID" value="NZ_BAABRV010000004.1"/>
</dbReference>
<dbReference type="Proteomes" id="UP001404956">
    <property type="component" value="Unassembled WGS sequence"/>
</dbReference>